<comment type="caution">
    <text evidence="1">The sequence shown here is derived from an EMBL/GenBank/DDBJ whole genome shotgun (WGS) entry which is preliminary data.</text>
</comment>
<gene>
    <name evidence="1" type="ORF">HICCMSTLAB_LOCUS13992</name>
</gene>
<proteinExistence type="predicted"/>
<dbReference type="PANTHER" id="PTHR46704">
    <property type="entry name" value="CXC DOMAIN-CONTAINING PROTEIN-RELATED"/>
    <property type="match status" value="1"/>
</dbReference>
<dbReference type="AlphaFoldDB" id="A0A8J2HQZ2"/>
<dbReference type="PANTHER" id="PTHR46704:SF1">
    <property type="entry name" value="TELOMERE LENGTH REGULATION PROTEIN TEL2 HOMOLOG"/>
    <property type="match status" value="1"/>
</dbReference>
<keyword evidence="2" id="KW-1185">Reference proteome</keyword>
<protein>
    <submittedName>
        <fullName evidence="1">Uncharacterized protein</fullName>
    </submittedName>
</protein>
<dbReference type="EMBL" id="CAJNRD030001124">
    <property type="protein sequence ID" value="CAG5109356.1"/>
    <property type="molecule type" value="Genomic_DNA"/>
</dbReference>
<name>A0A8J2HQZ2_COTCN</name>
<accession>A0A8J2HQZ2</accession>
<organism evidence="1 2">
    <name type="scientific">Cotesia congregata</name>
    <name type="common">Parasitoid wasp</name>
    <name type="synonym">Apanteles congregatus</name>
    <dbReference type="NCBI Taxonomy" id="51543"/>
    <lineage>
        <taxon>Eukaryota</taxon>
        <taxon>Metazoa</taxon>
        <taxon>Ecdysozoa</taxon>
        <taxon>Arthropoda</taxon>
        <taxon>Hexapoda</taxon>
        <taxon>Insecta</taxon>
        <taxon>Pterygota</taxon>
        <taxon>Neoptera</taxon>
        <taxon>Endopterygota</taxon>
        <taxon>Hymenoptera</taxon>
        <taxon>Apocrita</taxon>
        <taxon>Ichneumonoidea</taxon>
        <taxon>Braconidae</taxon>
        <taxon>Microgastrinae</taxon>
        <taxon>Cotesia</taxon>
    </lineage>
</organism>
<dbReference type="OrthoDB" id="7697916at2759"/>
<evidence type="ECO:0000313" key="2">
    <source>
        <dbReference type="Proteomes" id="UP000786811"/>
    </source>
</evidence>
<sequence>MNIDDVCTLCGNPIGDCEVCVLEKSQLSTFIKKSKKREDTLWKSWEGKESVQVHIACRGRYSAKLDAPPAKKKKLSEKETVECPVPSPSQCSVSPLPTNSEFDFKNMCFFCNKPLDSKHKKVIQVQNAYLKYKLLDIAENRNDDCGREMILRLNSVNCLVMSKASYHKLCYGRFVSSVQTAPKIPATKERLEEAFNNVTNFIETSHTYRFGMNELRKKMGDDYMTDEMFFKRLKERYGDDIYVDRHRGRETKVYYKRFEIPIICSDWFCDNNLVNQRQKFIITNIVAEMIRTEIQEMKAENQSYSPATKFLDSVSTSIPPLLQNFLSKLVYSDKSNEEDQNSVKLDIIAHSIISMIRPKSFISNLQLAIATYVHRKAGSKLIIDLLSKLGICATYYSLQLFEASTIKNLPEVIIDDDTFVQFVFGNTDHNVGTLDGQETFHCLGGIAAYCPKENISYQGGSKKLKKMPTAHEIASLKKIEIVSYQCPDISGMKDITFVNTASLDCGDAPSLSLPYGTYLWSKYFGIPQIPSWRGFMEVLTDDEILEQHVDLAESRISRDKEDIQKLLFWLNTHDPFYPRSSVVSLSTGVFGGPEINCHMAIEKGQQAMATMIGKNAEDVSLSRLYRVKNLSNAGTEVHLSDGKPHVKIDSYLLFQRISVGLGKNPEESNEV</sequence>
<reference evidence="1" key="1">
    <citation type="submission" date="2021-04" db="EMBL/GenBank/DDBJ databases">
        <authorList>
            <person name="Chebbi M.A.C M."/>
        </authorList>
    </citation>
    <scope>NUCLEOTIDE SEQUENCE</scope>
</reference>
<evidence type="ECO:0000313" key="1">
    <source>
        <dbReference type="EMBL" id="CAG5109356.1"/>
    </source>
</evidence>
<dbReference type="Proteomes" id="UP000786811">
    <property type="component" value="Unassembled WGS sequence"/>
</dbReference>